<evidence type="ECO:0000256" key="1">
    <source>
        <dbReference type="SAM" id="MobiDB-lite"/>
    </source>
</evidence>
<dbReference type="OrthoDB" id="5420368at2759"/>
<dbReference type="EMBL" id="LFZO01001397">
    <property type="protein sequence ID" value="KXS93390.1"/>
    <property type="molecule type" value="Genomic_DNA"/>
</dbReference>
<feature type="region of interest" description="Disordered" evidence="1">
    <location>
        <begin position="189"/>
        <end position="216"/>
    </location>
</feature>
<evidence type="ECO:0000313" key="2">
    <source>
        <dbReference type="EMBL" id="KXS93390.1"/>
    </source>
</evidence>
<gene>
    <name evidence="2" type="ORF">AC579_3420</name>
</gene>
<reference evidence="2 3" key="1">
    <citation type="submission" date="2015-07" db="EMBL/GenBank/DDBJ databases">
        <title>Comparative genomics of the Sigatoka disease complex on banana suggests a link between parallel evolutionary changes in Pseudocercospora fijiensis and Pseudocercospora eumusae and increased virulence on the banana host.</title>
        <authorList>
            <person name="Chang T.-C."/>
            <person name="Salvucci A."/>
            <person name="Crous P.W."/>
            <person name="Stergiopoulos I."/>
        </authorList>
    </citation>
    <scope>NUCLEOTIDE SEQUENCE [LARGE SCALE GENOMIC DNA]</scope>
    <source>
        <strain evidence="2 3">CBS 116634</strain>
    </source>
</reference>
<protein>
    <submittedName>
        <fullName evidence="2">Uncharacterized protein</fullName>
    </submittedName>
</protein>
<evidence type="ECO:0000313" key="3">
    <source>
        <dbReference type="Proteomes" id="UP000073492"/>
    </source>
</evidence>
<accession>A0A139GT81</accession>
<name>A0A139GT81_9PEZI</name>
<organism evidence="2 3">
    <name type="scientific">Pseudocercospora musae</name>
    <dbReference type="NCBI Taxonomy" id="113226"/>
    <lineage>
        <taxon>Eukaryota</taxon>
        <taxon>Fungi</taxon>
        <taxon>Dikarya</taxon>
        <taxon>Ascomycota</taxon>
        <taxon>Pezizomycotina</taxon>
        <taxon>Dothideomycetes</taxon>
        <taxon>Dothideomycetidae</taxon>
        <taxon>Mycosphaerellales</taxon>
        <taxon>Mycosphaerellaceae</taxon>
        <taxon>Pseudocercospora</taxon>
    </lineage>
</organism>
<feature type="region of interest" description="Disordered" evidence="1">
    <location>
        <begin position="135"/>
        <end position="166"/>
    </location>
</feature>
<sequence length="301" mass="32540">MPIQWSAQMDQRLLLVYVANSNLSATAAAEGWKQMHTGQNIPQPTKRAIMEHILKLKKSVGISPAKLPRAQFSTGASKRSKAGSTSQRIRSLDRTDSATGLNADQDDTELATSVKAESTGAVERREDAFAASFRVSETVIEPSDHPETAADQSDSEKSMSSGESADGALAAEPHINIKNEDDDFLMPAIDDFMSPMMPPQRTQQPRQAKSKRKMVYENDSDNDSVLWFGPRDNMSATVGRTPSPPLAASLGIGEVLAVSSHRPCNGSSTPDVLEHVSAIRTIDVTIAPSGMHKSGRGRRKD</sequence>
<proteinExistence type="predicted"/>
<dbReference type="AlphaFoldDB" id="A0A139GT81"/>
<dbReference type="Proteomes" id="UP000073492">
    <property type="component" value="Unassembled WGS sequence"/>
</dbReference>
<feature type="compositionally biased region" description="Polar residues" evidence="1">
    <location>
        <begin position="71"/>
        <end position="89"/>
    </location>
</feature>
<keyword evidence="3" id="KW-1185">Reference proteome</keyword>
<comment type="caution">
    <text evidence="2">The sequence shown here is derived from an EMBL/GenBank/DDBJ whole genome shotgun (WGS) entry which is preliminary data.</text>
</comment>
<feature type="region of interest" description="Disordered" evidence="1">
    <location>
        <begin position="67"/>
        <end position="123"/>
    </location>
</feature>